<reference evidence="18 19" key="1">
    <citation type="submission" date="2019-03" db="EMBL/GenBank/DDBJ databases">
        <title>Sequencing 25 genomes of Wallemia mellicola.</title>
        <authorList>
            <person name="Gostincar C."/>
        </authorList>
    </citation>
    <scope>NUCLEOTIDE SEQUENCE [LARGE SCALE GENOMIC DNA]</scope>
    <source>
        <strain evidence="16 18">EXF-1262</strain>
        <strain evidence="17 19">EXF-1274</strain>
    </source>
</reference>
<keyword evidence="8" id="KW-0378">Hydrolase</keyword>
<evidence type="ECO:0000256" key="6">
    <source>
        <dbReference type="ARBA" id="ARBA00022741"/>
    </source>
</evidence>
<evidence type="ECO:0000256" key="10">
    <source>
        <dbReference type="ARBA" id="ARBA00022840"/>
    </source>
</evidence>
<keyword evidence="10 12" id="KW-0067">ATP-binding</keyword>
<name>A0A4T0NWQ8_9BASI</name>
<dbReference type="GO" id="GO:0005886">
    <property type="term" value="C:plasma membrane"/>
    <property type="evidence" value="ECO:0007669"/>
    <property type="project" value="TreeGrafter"/>
</dbReference>
<accession>A0A4T0NWQ8</accession>
<dbReference type="PRINTS" id="PR00786">
    <property type="entry name" value="NEPRILYSIN"/>
</dbReference>
<keyword evidence="13" id="KW-0472">Membrane</keyword>
<comment type="pathway">
    <text evidence="12">Metabolic intermediate biosynthesis; acetyl-CoA biosynthesis; acetyl-CoA from acetate: step 1/2.</text>
</comment>
<dbReference type="InterPro" id="IPR024079">
    <property type="entry name" value="MetalloPept_cat_dom_sf"/>
</dbReference>
<dbReference type="InterPro" id="IPR023865">
    <property type="entry name" value="Aliphatic_acid_kinase_CS"/>
</dbReference>
<evidence type="ECO:0000256" key="3">
    <source>
        <dbReference type="ARBA" id="ARBA00022670"/>
    </source>
</evidence>
<dbReference type="Pfam" id="PF01431">
    <property type="entry name" value="Peptidase_M13"/>
    <property type="match status" value="1"/>
</dbReference>
<dbReference type="SUPFAM" id="SSF53067">
    <property type="entry name" value="Actin-like ATPase domain"/>
    <property type="match status" value="2"/>
</dbReference>
<feature type="binding site" evidence="12">
    <location>
        <position position="801"/>
    </location>
    <ligand>
        <name>substrate</name>
    </ligand>
</feature>
<evidence type="ECO:0000256" key="5">
    <source>
        <dbReference type="ARBA" id="ARBA00022723"/>
    </source>
</evidence>
<dbReference type="EMBL" id="SPRH01000017">
    <property type="protein sequence ID" value="TIC01388.1"/>
    <property type="molecule type" value="Genomic_DNA"/>
</dbReference>
<dbReference type="GO" id="GO:0006082">
    <property type="term" value="P:organic acid metabolic process"/>
    <property type="evidence" value="ECO:0007669"/>
    <property type="project" value="InterPro"/>
</dbReference>
<feature type="site" description="Transition state stabilizer" evidence="12">
    <location>
        <position position="893"/>
    </location>
</feature>
<keyword evidence="7 12" id="KW-0418">Kinase</keyword>
<keyword evidence="3" id="KW-0645">Protease</keyword>
<proteinExistence type="inferred from homology"/>
<dbReference type="InterPro" id="IPR000718">
    <property type="entry name" value="Peptidase_M13"/>
</dbReference>
<dbReference type="HAMAP" id="MF_00020">
    <property type="entry name" value="Acetate_kinase"/>
    <property type="match status" value="1"/>
</dbReference>
<dbReference type="GO" id="GO:0008776">
    <property type="term" value="F:acetate kinase activity"/>
    <property type="evidence" value="ECO:0007669"/>
    <property type="project" value="UniProtKB-UniRule"/>
</dbReference>
<keyword evidence="5 12" id="KW-0479">Metal-binding</keyword>
<dbReference type="GO" id="GO:0004222">
    <property type="term" value="F:metalloendopeptidase activity"/>
    <property type="evidence" value="ECO:0007669"/>
    <property type="project" value="InterPro"/>
</dbReference>
<dbReference type="InterPro" id="IPR018497">
    <property type="entry name" value="Peptidase_M13_C"/>
</dbReference>
<keyword evidence="12" id="KW-0460">Magnesium</keyword>
<dbReference type="AlphaFoldDB" id="A0A4T0NWQ8"/>
<dbReference type="EMBL" id="SPRW01000007">
    <property type="protein sequence ID" value="TIC69068.1"/>
    <property type="molecule type" value="Genomic_DNA"/>
</dbReference>
<evidence type="ECO:0000313" key="16">
    <source>
        <dbReference type="EMBL" id="TIC01388.1"/>
    </source>
</evidence>
<comment type="similarity">
    <text evidence="2">Belongs to the peptidase M13 family.</text>
</comment>
<dbReference type="EC" id="2.7.2.1" evidence="12"/>
<dbReference type="Pfam" id="PF00871">
    <property type="entry name" value="Acetate_kinase"/>
    <property type="match status" value="1"/>
</dbReference>
<feature type="domain" description="Peptidase M13 N-terminal" evidence="15">
    <location>
        <begin position="52"/>
        <end position="453"/>
    </location>
</feature>
<evidence type="ECO:0000256" key="12">
    <source>
        <dbReference type="HAMAP-Rule" id="MF_03131"/>
    </source>
</evidence>
<evidence type="ECO:0000256" key="4">
    <source>
        <dbReference type="ARBA" id="ARBA00022679"/>
    </source>
</evidence>
<dbReference type="Gene3D" id="3.40.390.10">
    <property type="entry name" value="Collagenase (Catalytic Domain)"/>
    <property type="match status" value="1"/>
</dbReference>
<dbReference type="GO" id="GO:0006085">
    <property type="term" value="P:acetyl-CoA biosynthetic process"/>
    <property type="evidence" value="ECO:0007669"/>
    <property type="project" value="UniProtKB-UniRule"/>
</dbReference>
<evidence type="ECO:0000313" key="17">
    <source>
        <dbReference type="EMBL" id="TIC69068.1"/>
    </source>
</evidence>
<keyword evidence="9" id="KW-0862">Zinc</keyword>
<feature type="binding site" evidence="12">
    <location>
        <begin position="921"/>
        <end position="925"/>
    </location>
    <ligand>
        <name>ATP</name>
        <dbReference type="ChEBI" id="CHEBI:30616"/>
    </ligand>
</feature>
<evidence type="ECO:0000256" key="9">
    <source>
        <dbReference type="ARBA" id="ARBA00022833"/>
    </source>
</evidence>
<dbReference type="Gene3D" id="1.10.1380.10">
    <property type="entry name" value="Neutral endopeptidase , domain2"/>
    <property type="match status" value="1"/>
</dbReference>
<protein>
    <recommendedName>
        <fullName evidence="12">Probable acetate kinase</fullName>
        <ecNumber evidence="12">2.7.2.1</ecNumber>
    </recommendedName>
    <alternativeName>
        <fullName evidence="12">Acetokinase</fullName>
    </alternativeName>
</protein>
<dbReference type="PROSITE" id="PS01076">
    <property type="entry name" value="ACETATE_KINASE_2"/>
    <property type="match status" value="1"/>
</dbReference>
<dbReference type="InterPro" id="IPR043129">
    <property type="entry name" value="ATPase_NBD"/>
</dbReference>
<dbReference type="Gene3D" id="3.30.420.40">
    <property type="match status" value="2"/>
</dbReference>
<dbReference type="PANTHER" id="PTHR11733:SF167">
    <property type="entry name" value="FI17812P1-RELATED"/>
    <property type="match status" value="1"/>
</dbReference>
<dbReference type="Proteomes" id="UP000309601">
    <property type="component" value="Unassembled WGS sequence"/>
</dbReference>
<keyword evidence="13" id="KW-1133">Transmembrane helix</keyword>
<comment type="cofactor">
    <cofactor evidence="12">
        <name>Mg(2+)</name>
        <dbReference type="ChEBI" id="CHEBI:18420"/>
    </cofactor>
</comment>
<comment type="similarity">
    <text evidence="12">Belongs to the acetokinase family.</text>
</comment>
<dbReference type="CDD" id="cd08662">
    <property type="entry name" value="M13"/>
    <property type="match status" value="1"/>
</dbReference>
<sequence>MNSHDEHEPLLNEDEIGDQPPPKRISKLNKILLAVIIGLIILLSVFVGDVDPCDSFYEYANGGWLETHPIPPSKGVRSIFEDVGNKNTEIVKSIILANVGTEEYSPADKANMRTIKTLYDSCTNTKAQDKKGAEPLLHLTDELISIFNKRYINQKESRQSILTQAAAYLQSKNIGALFSFSLDGDVGKDPSKQVMWLSQDDALSLPDKDYYEDEKNVKFIAEITQEILKAVHERKDSKHHKIPKNSYRKLSREIARFEQYLARISWNQVDSANPIKTYNPKNLTELSETAPYIDWPQYFALLNHNSEVVEPVIVQNPGYFEALDNVDEKTLEGYFILKLVLNLGSTLSPKTHIGKTVNRFNAFISGTNPKAEKDIELDCLEAVVDQVGFLAGRPFVLEAFPGESKSKFENIVDGIIDSFIHRLPNLGWLDDKTVKAATNKANVIHKNKKIGYPTSHPNTLDPEDLANYYSINDILEDDWFGNTLRSQEAEAVRMFNKAGKKAEGEWDMIPTEVNAYYQPSKNEIVFPAGILQPPFFKADWPQVLNYGSAGSVAAHELCHAFDHVGRQYEADGRLIFDGSWWSNETVQAFIERAECIVNQYNNFTMPGPRGQELNVNGRFVVGEAIGDLGLVQAYNAWKNAEAEEKSLRLPGVDFTDEQLFFISFARGWARSTRLEENLKRIKTDPHAPPKWRVDGTLRNTPEFAKAFGCKKGSLMNPPDSEQCRMCSSIKFKLFDKDLNTLASGAAKNIGEDPTIKISGAASVNETISKDTAYNDIFKALLDKIFKALNIKEDDITATSHRVVHGGNIDKPVVVTSDHSEKLKEIDKISAFAPLHNKSALMSLEAVLEQLPNTPAVIVFDTLFHHTLPQAVRQYAIGKPDHEPRIPLQKYGAHGLSYQSILKIVASKLGKKENETSIVVAHLGSGGSACAIKNGKSVDTTMGLTPLEGLPGGSRTGSIDPTLIFHLVRDVAETLDVNGMRVSRGEYIMNKQGGFVGLCGTSNFGKILDEIPPADHECWKPWYEGDMPNKYALAYALYLDRLTQYLLSYLQKLSHGQDPKNAIDALVFSGGIGEKSARLRKDVVDRLSVFGVSVVDSLNNQASEQEDEGAFALSNDISKIPAYVCWTDEEGEAARQAKSTLNV</sequence>
<dbReference type="GO" id="GO:0005524">
    <property type="term" value="F:ATP binding"/>
    <property type="evidence" value="ECO:0007669"/>
    <property type="project" value="UniProtKB-KW"/>
</dbReference>
<evidence type="ECO:0000313" key="18">
    <source>
        <dbReference type="Proteomes" id="UP000307169"/>
    </source>
</evidence>
<dbReference type="Proteomes" id="UP000307169">
    <property type="component" value="Unassembled WGS sequence"/>
</dbReference>
<evidence type="ECO:0000259" key="14">
    <source>
        <dbReference type="Pfam" id="PF01431"/>
    </source>
</evidence>
<keyword evidence="13" id="KW-0812">Transmembrane</keyword>
<dbReference type="PANTHER" id="PTHR11733">
    <property type="entry name" value="ZINC METALLOPROTEASE FAMILY M13 NEPRILYSIN-RELATED"/>
    <property type="match status" value="1"/>
</dbReference>
<dbReference type="InterPro" id="IPR008753">
    <property type="entry name" value="Peptidase_M13_N"/>
</dbReference>
<keyword evidence="6 12" id="KW-0547">Nucleotide-binding</keyword>
<evidence type="ECO:0000313" key="19">
    <source>
        <dbReference type="Proteomes" id="UP000309601"/>
    </source>
</evidence>
<dbReference type="PROSITE" id="PS51885">
    <property type="entry name" value="NEPRILYSIN"/>
    <property type="match status" value="1"/>
</dbReference>
<organism evidence="16 18">
    <name type="scientific">Wallemia mellicola</name>
    <dbReference type="NCBI Taxonomy" id="1708541"/>
    <lineage>
        <taxon>Eukaryota</taxon>
        <taxon>Fungi</taxon>
        <taxon>Dikarya</taxon>
        <taxon>Basidiomycota</taxon>
        <taxon>Wallemiomycotina</taxon>
        <taxon>Wallemiomycetes</taxon>
        <taxon>Wallemiales</taxon>
        <taxon>Wallemiaceae</taxon>
        <taxon>Wallemia</taxon>
    </lineage>
</organism>
<evidence type="ECO:0000256" key="11">
    <source>
        <dbReference type="ARBA" id="ARBA00023049"/>
    </source>
</evidence>
<feature type="transmembrane region" description="Helical" evidence="13">
    <location>
        <begin position="31"/>
        <end position="48"/>
    </location>
</feature>
<gene>
    <name evidence="17" type="ORF">E3Q02_00989</name>
    <name evidence="16" type="ORF">E3Q17_01837</name>
</gene>
<keyword evidence="4 12" id="KW-0808">Transferase</keyword>
<dbReference type="SUPFAM" id="SSF55486">
    <property type="entry name" value="Metalloproteases ('zincins'), catalytic domain"/>
    <property type="match status" value="1"/>
</dbReference>
<evidence type="ECO:0000256" key="2">
    <source>
        <dbReference type="ARBA" id="ARBA00007357"/>
    </source>
</evidence>
<feature type="binding site" evidence="12">
    <location>
        <position position="730"/>
    </location>
    <ligand>
        <name>ATP</name>
        <dbReference type="ChEBI" id="CHEBI:30616"/>
    </ligand>
</feature>
<dbReference type="GO" id="GO:0000287">
    <property type="term" value="F:magnesium ion binding"/>
    <property type="evidence" value="ECO:0007669"/>
    <property type="project" value="UniProtKB-UniRule"/>
</dbReference>
<evidence type="ECO:0000259" key="15">
    <source>
        <dbReference type="Pfam" id="PF05649"/>
    </source>
</evidence>
<dbReference type="UniPathway" id="UPA00340">
    <property type="reaction ID" value="UER00458"/>
</dbReference>
<comment type="cofactor">
    <cofactor evidence="1">
        <name>Zn(2+)</name>
        <dbReference type="ChEBI" id="CHEBI:29105"/>
    </cofactor>
</comment>
<feature type="binding site" evidence="12">
    <location>
        <position position="1128"/>
    </location>
    <ligand>
        <name>Mg(2+)</name>
        <dbReference type="ChEBI" id="CHEBI:18420"/>
    </ligand>
</feature>
<feature type="domain" description="Peptidase M13 C-terminal" evidence="14">
    <location>
        <begin position="514"/>
        <end position="723"/>
    </location>
</feature>
<dbReference type="GO" id="GO:0016485">
    <property type="term" value="P:protein processing"/>
    <property type="evidence" value="ECO:0007669"/>
    <property type="project" value="TreeGrafter"/>
</dbReference>
<feature type="site" description="Transition state stabilizer" evidence="12">
    <location>
        <position position="954"/>
    </location>
</feature>
<dbReference type="Pfam" id="PF05649">
    <property type="entry name" value="Peptidase_M13_N"/>
    <property type="match status" value="1"/>
</dbReference>
<dbReference type="InterPro" id="IPR000890">
    <property type="entry name" value="Aliphatic_acid_kin_short-chain"/>
</dbReference>
<evidence type="ECO:0000256" key="7">
    <source>
        <dbReference type="ARBA" id="ARBA00022777"/>
    </source>
</evidence>
<dbReference type="InterPro" id="IPR042089">
    <property type="entry name" value="Peptidase_M13_dom_2"/>
</dbReference>
<evidence type="ECO:0000256" key="1">
    <source>
        <dbReference type="ARBA" id="ARBA00001947"/>
    </source>
</evidence>
<evidence type="ECO:0000256" key="8">
    <source>
        <dbReference type="ARBA" id="ARBA00022801"/>
    </source>
</evidence>
<comment type="caution">
    <text evidence="16">The sequence shown here is derived from an EMBL/GenBank/DDBJ whole genome shotgun (WGS) entry which is preliminary data.</text>
</comment>
<feature type="active site" description="Proton donor/acceptor" evidence="12">
    <location>
        <position position="860"/>
    </location>
</feature>
<evidence type="ECO:0000256" key="13">
    <source>
        <dbReference type="SAM" id="Phobius"/>
    </source>
</evidence>
<dbReference type="InterPro" id="IPR004372">
    <property type="entry name" value="Ac/propionate_kinase"/>
</dbReference>
<keyword evidence="11" id="KW-0482">Metalloprotease</keyword>
<comment type="catalytic activity">
    <reaction evidence="12">
        <text>acetate + ATP = acetyl phosphate + ADP</text>
        <dbReference type="Rhea" id="RHEA:11352"/>
        <dbReference type="ChEBI" id="CHEBI:22191"/>
        <dbReference type="ChEBI" id="CHEBI:30089"/>
        <dbReference type="ChEBI" id="CHEBI:30616"/>
        <dbReference type="ChEBI" id="CHEBI:456216"/>
        <dbReference type="EC" id="2.7.2.1"/>
    </reaction>
</comment>
<comment type="caution">
    <text evidence="12">Lacks conserved residue(s) required for the propagation of feature annotation.</text>
</comment>